<dbReference type="InterPro" id="IPR045063">
    <property type="entry name" value="Dynamin_N"/>
</dbReference>
<dbReference type="InterPro" id="IPR027417">
    <property type="entry name" value="P-loop_NTPase"/>
</dbReference>
<evidence type="ECO:0000313" key="9">
    <source>
        <dbReference type="EMBL" id="MFD2704477.1"/>
    </source>
</evidence>
<sequence length="1197" mass="138059">MPDVQIKDAGSLLNLPFSEEDEKRLKALSSKRQNPAFEVAFCGHFSAGKSTLLNNLLGRELLPSSPIPTSANIISIQYGEAGLAVTTGDGTQRHWKDEIPWDQVKSWGMNGEEIKNIDIHIPLPFLSSSTRLLDTPGVDSTDPNHQLVTVDQLYTADCIVYVTDYNHVQSETNLRFLKDMSRENKPIILVVNQIDKHNEDEVRLTSFKNGLHTTLSRAGIQPMEIFFTSMKVPDHPFNEAASLASFLKPLLFYGDTLSSRSLPMLESGAVKQLIEQLKEQKEEAYETWQENLFSRGIDPHEAEKAENREEDIHQVEQEKKAAVQSLYDERNQLLKDVTLFPYTTTEKVRHWLESCHRQFRKGWLFSRKKTEEERAARKQAVLEELNEKVKTELLFHIKNILLGEAVSYMEDPAAFEKEVQEWSFTVDGDLLDRFVPTSEFDRQFVYTFTEKTADAVAKQLKTETEPFFQAYEEALNAQFNEKKAALQEKQEHAGDWSRELREWEETAEYFERKIEECRDYLKIHDSGLDFWQLLRDTSKEDYPEGGVPDIVVTEEESPVEASDELEESEEQPVVSAPEFDDSFVEPLRRYLHQYGERPLFEQEKKKLTRLLEQYDNNTVTISLFGAFSAGKSSFINAMIGAHVLPAAPNPTTSAVNRIQKSTGEYPHGTVVLDTKAESVLEQEIQAVSRELGTELNLATLQNWKKPNQNRLTSYQRTYADYLFTLQQSLKKRTVQPGERIETEIRELHDWVGKEEYACLIQQASIYYDCAWTEKGLVFVDTPGVHSVHGRHTNVAFEQMIHSSAVLYVTYYNHAFSKADEVFLQQMAGVNEQFDSNRLYFIINASDLADSKAELNVVREHVQGQLFQNGLDHPEIFALSSKDALARKQNEASADQERAFAAFEHYFETVTMDTLKADHLHHLYQYGMHMYRLLQSLLDDVTDSGEHPEQLMNRRLQSVDTFKQQIKSLQFDELLPSLRHELQQRCSYLQERVKLMVLDYFPEVVNPAVLDGSSKREQKSKLEGALQEMEGLARTFLEREMQTIIFRLQEQSRKGMDQENQRFAAEAVPEDVTVEPPDSTNLQMLTGEDNVSFRMNVQSGSFLNYYQSGKEFFGNRGVQKLKEDFAESLRMEAGKEVASLEERLHRQLHEHLQAQAETCRSYFQNEAEQEKERIHWHFDPSKKPELEEEASFLQKYLR</sequence>
<evidence type="ECO:0000256" key="2">
    <source>
        <dbReference type="ARBA" id="ARBA00022741"/>
    </source>
</evidence>
<dbReference type="CDD" id="cd09912">
    <property type="entry name" value="DLP_2"/>
    <property type="match status" value="1"/>
</dbReference>
<name>A0ABW5SZE1_9BACI</name>
<evidence type="ECO:0000256" key="1">
    <source>
        <dbReference type="ARBA" id="ARBA00004370"/>
    </source>
</evidence>
<evidence type="ECO:0000256" key="7">
    <source>
        <dbReference type="SAM" id="MobiDB-lite"/>
    </source>
</evidence>
<keyword evidence="5" id="KW-0472">Membrane</keyword>
<evidence type="ECO:0000259" key="8">
    <source>
        <dbReference type="Pfam" id="PF00350"/>
    </source>
</evidence>
<dbReference type="InterPro" id="IPR027094">
    <property type="entry name" value="Mitofusin_fam"/>
</dbReference>
<reference evidence="10" key="1">
    <citation type="journal article" date="2019" name="Int. J. Syst. Evol. Microbiol.">
        <title>The Global Catalogue of Microorganisms (GCM) 10K type strain sequencing project: providing services to taxonomists for standard genome sequencing and annotation.</title>
        <authorList>
            <consortium name="The Broad Institute Genomics Platform"/>
            <consortium name="The Broad Institute Genome Sequencing Center for Infectious Disease"/>
            <person name="Wu L."/>
            <person name="Ma J."/>
        </authorList>
    </citation>
    <scope>NUCLEOTIDE SEQUENCE [LARGE SCALE GENOMIC DNA]</scope>
    <source>
        <strain evidence="10">KCTC 33792</strain>
    </source>
</reference>
<feature type="domain" description="Dynamin N-terminal" evidence="8">
    <location>
        <begin position="39"/>
        <end position="194"/>
    </location>
</feature>
<protein>
    <submittedName>
        <fullName evidence="9">Dynamin family protein</fullName>
    </submittedName>
</protein>
<accession>A0ABW5SZE1</accession>
<dbReference type="SUPFAM" id="SSF52540">
    <property type="entry name" value="P-loop containing nucleoside triphosphate hydrolases"/>
    <property type="match status" value="2"/>
</dbReference>
<feature type="compositionally biased region" description="Acidic residues" evidence="7">
    <location>
        <begin position="555"/>
        <end position="570"/>
    </location>
</feature>
<feature type="region of interest" description="Disordered" evidence="7">
    <location>
        <begin position="555"/>
        <end position="577"/>
    </location>
</feature>
<evidence type="ECO:0000256" key="3">
    <source>
        <dbReference type="ARBA" id="ARBA00022801"/>
    </source>
</evidence>
<keyword evidence="6" id="KW-0175">Coiled coil</keyword>
<dbReference type="PANTHER" id="PTHR10465:SF0">
    <property type="entry name" value="SARCALUMENIN"/>
    <property type="match status" value="1"/>
</dbReference>
<dbReference type="PANTHER" id="PTHR10465">
    <property type="entry name" value="TRANSMEMBRANE GTPASE FZO1"/>
    <property type="match status" value="1"/>
</dbReference>
<dbReference type="Gene3D" id="3.40.50.300">
    <property type="entry name" value="P-loop containing nucleotide triphosphate hydrolases"/>
    <property type="match status" value="2"/>
</dbReference>
<dbReference type="RefSeq" id="WP_380711751.1">
    <property type="nucleotide sequence ID" value="NZ_JBHUML010000002.1"/>
</dbReference>
<proteinExistence type="predicted"/>
<keyword evidence="3" id="KW-0378">Hydrolase</keyword>
<evidence type="ECO:0000313" key="10">
    <source>
        <dbReference type="Proteomes" id="UP001597520"/>
    </source>
</evidence>
<feature type="coiled-coil region" evidence="6">
    <location>
        <begin position="271"/>
        <end position="325"/>
    </location>
</feature>
<keyword evidence="2" id="KW-0547">Nucleotide-binding</keyword>
<feature type="coiled-coil region" evidence="6">
    <location>
        <begin position="468"/>
        <end position="506"/>
    </location>
</feature>
<feature type="domain" description="Dynamin N-terminal" evidence="8">
    <location>
        <begin position="621"/>
        <end position="838"/>
    </location>
</feature>
<dbReference type="Pfam" id="PF00350">
    <property type="entry name" value="Dynamin_N"/>
    <property type="match status" value="2"/>
</dbReference>
<organism evidence="9 10">
    <name type="scientific">Salibacterium lacus</name>
    <dbReference type="NCBI Taxonomy" id="1898109"/>
    <lineage>
        <taxon>Bacteria</taxon>
        <taxon>Bacillati</taxon>
        <taxon>Bacillota</taxon>
        <taxon>Bacilli</taxon>
        <taxon>Bacillales</taxon>
        <taxon>Bacillaceae</taxon>
    </lineage>
</organism>
<comment type="caution">
    <text evidence="9">The sequence shown here is derived from an EMBL/GenBank/DDBJ whole genome shotgun (WGS) entry which is preliminary data.</text>
</comment>
<evidence type="ECO:0000256" key="5">
    <source>
        <dbReference type="ARBA" id="ARBA00023136"/>
    </source>
</evidence>
<keyword evidence="4" id="KW-0342">GTP-binding</keyword>
<comment type="subcellular location">
    <subcellularLocation>
        <location evidence="1">Membrane</location>
    </subcellularLocation>
</comment>
<dbReference type="EMBL" id="JBHUML010000002">
    <property type="protein sequence ID" value="MFD2704477.1"/>
    <property type="molecule type" value="Genomic_DNA"/>
</dbReference>
<keyword evidence="10" id="KW-1185">Reference proteome</keyword>
<dbReference type="Proteomes" id="UP001597520">
    <property type="component" value="Unassembled WGS sequence"/>
</dbReference>
<evidence type="ECO:0000256" key="6">
    <source>
        <dbReference type="SAM" id="Coils"/>
    </source>
</evidence>
<gene>
    <name evidence="9" type="ORF">ACFSUB_03290</name>
</gene>
<evidence type="ECO:0000256" key="4">
    <source>
        <dbReference type="ARBA" id="ARBA00023134"/>
    </source>
</evidence>